<dbReference type="AlphaFoldDB" id="A0A645AJP9"/>
<dbReference type="InterPro" id="IPR000086">
    <property type="entry name" value="NUDIX_hydrolase_dom"/>
</dbReference>
<dbReference type="PROSITE" id="PS51462">
    <property type="entry name" value="NUDIX"/>
    <property type="match status" value="1"/>
</dbReference>
<evidence type="ECO:0000259" key="6">
    <source>
        <dbReference type="PROSITE" id="PS51462"/>
    </source>
</evidence>
<keyword evidence="4 7" id="KW-0378">Hydrolase</keyword>
<reference evidence="7" key="1">
    <citation type="submission" date="2019-08" db="EMBL/GenBank/DDBJ databases">
        <authorList>
            <person name="Kucharzyk K."/>
            <person name="Murdoch R.W."/>
            <person name="Higgins S."/>
            <person name="Loffler F."/>
        </authorList>
    </citation>
    <scope>NUCLEOTIDE SEQUENCE</scope>
</reference>
<dbReference type="InterPro" id="IPR015797">
    <property type="entry name" value="NUDIX_hydrolase-like_dom_sf"/>
</dbReference>
<dbReference type="PANTHER" id="PTHR43758">
    <property type="entry name" value="7,8-DIHYDRO-8-OXOGUANINE TRIPHOSPHATASE"/>
    <property type="match status" value="1"/>
</dbReference>
<dbReference type="PRINTS" id="PR00502">
    <property type="entry name" value="NUDIXFAMILY"/>
</dbReference>
<dbReference type="GO" id="GO:0016818">
    <property type="term" value="F:hydrolase activity, acting on acid anhydrides, in phosphorus-containing anhydrides"/>
    <property type="evidence" value="ECO:0007669"/>
    <property type="project" value="TreeGrafter"/>
</dbReference>
<name>A0A645AJP9_9ZZZZ</name>
<evidence type="ECO:0000256" key="4">
    <source>
        <dbReference type="ARBA" id="ARBA00022801"/>
    </source>
</evidence>
<dbReference type="Pfam" id="PF00293">
    <property type="entry name" value="NUDIX"/>
    <property type="match status" value="1"/>
</dbReference>
<proteinExistence type="inferred from homology"/>
<dbReference type="PANTHER" id="PTHR43758:SF2">
    <property type="entry name" value="OXIDIZED PURINE NUCLEOSIDE TRIPHOSPHATE HYDROLASE"/>
    <property type="match status" value="1"/>
</dbReference>
<evidence type="ECO:0000313" key="7">
    <source>
        <dbReference type="EMBL" id="MPM53442.1"/>
    </source>
</evidence>
<dbReference type="Gene3D" id="3.90.79.10">
    <property type="entry name" value="Nucleoside Triphosphate Pyrophosphohydrolase"/>
    <property type="match status" value="1"/>
</dbReference>
<keyword evidence="3" id="KW-0479">Metal-binding</keyword>
<sequence>MNCELTNMCMVSDGCGNVLVQHRLPKRFDTWSGLTFPGGHVEPGESIVASVIREVREETGLTIRDIKNSGVVQWYNFQEQSQYLVFLFSAVNFSGELKSSEEGRVEWMPIKQMKEKQLAPNMKNYLRIFLEDSMLQAYGTTGKNLDIVNKDGLISPLCQNQEKLCSS</sequence>
<comment type="similarity">
    <text evidence="2">Belongs to the Nudix hydrolase family.</text>
</comment>
<evidence type="ECO:0000256" key="3">
    <source>
        <dbReference type="ARBA" id="ARBA00022723"/>
    </source>
</evidence>
<dbReference type="EMBL" id="VSSQ01014338">
    <property type="protein sequence ID" value="MPM53442.1"/>
    <property type="molecule type" value="Genomic_DNA"/>
</dbReference>
<feature type="domain" description="Nudix hydrolase" evidence="6">
    <location>
        <begin position="1"/>
        <end position="130"/>
    </location>
</feature>
<comment type="caution">
    <text evidence="7">The sequence shown here is derived from an EMBL/GenBank/DDBJ whole genome shotgun (WGS) entry which is preliminary data.</text>
</comment>
<dbReference type="SUPFAM" id="SSF55811">
    <property type="entry name" value="Nudix"/>
    <property type="match status" value="1"/>
</dbReference>
<dbReference type="CDD" id="cd18875">
    <property type="entry name" value="NUDIX_Hydrolase"/>
    <property type="match status" value="1"/>
</dbReference>
<dbReference type="GO" id="GO:0046872">
    <property type="term" value="F:metal ion binding"/>
    <property type="evidence" value="ECO:0007669"/>
    <property type="project" value="UniProtKB-KW"/>
</dbReference>
<dbReference type="EC" id="3.6.1.22" evidence="7"/>
<organism evidence="7">
    <name type="scientific">bioreactor metagenome</name>
    <dbReference type="NCBI Taxonomy" id="1076179"/>
    <lineage>
        <taxon>unclassified sequences</taxon>
        <taxon>metagenomes</taxon>
        <taxon>ecological metagenomes</taxon>
    </lineage>
</organism>
<protein>
    <submittedName>
        <fullName evidence="7">NADH pyrophosphatase</fullName>
        <ecNumber evidence="7">3.6.1.22</ecNumber>
    </submittedName>
</protein>
<dbReference type="InterPro" id="IPR020476">
    <property type="entry name" value="Nudix_hydrolase"/>
</dbReference>
<dbReference type="GO" id="GO:0005737">
    <property type="term" value="C:cytoplasm"/>
    <property type="evidence" value="ECO:0007669"/>
    <property type="project" value="TreeGrafter"/>
</dbReference>
<evidence type="ECO:0000256" key="5">
    <source>
        <dbReference type="ARBA" id="ARBA00022842"/>
    </source>
</evidence>
<keyword evidence="5" id="KW-0460">Magnesium</keyword>
<comment type="cofactor">
    <cofactor evidence="1">
        <name>Mg(2+)</name>
        <dbReference type="ChEBI" id="CHEBI:18420"/>
    </cofactor>
</comment>
<evidence type="ECO:0000256" key="2">
    <source>
        <dbReference type="ARBA" id="ARBA00005582"/>
    </source>
</evidence>
<accession>A0A645AJP9</accession>
<gene>
    <name evidence="7" type="primary">nudC_16</name>
    <name evidence="7" type="ORF">SDC9_100210</name>
</gene>
<evidence type="ECO:0000256" key="1">
    <source>
        <dbReference type="ARBA" id="ARBA00001946"/>
    </source>
</evidence>